<keyword evidence="1" id="KW-1133">Transmembrane helix</keyword>
<organism evidence="2 3">
    <name type="scientific">Portunus trituberculatus</name>
    <name type="common">Swimming crab</name>
    <name type="synonym">Neptunus trituberculatus</name>
    <dbReference type="NCBI Taxonomy" id="210409"/>
    <lineage>
        <taxon>Eukaryota</taxon>
        <taxon>Metazoa</taxon>
        <taxon>Ecdysozoa</taxon>
        <taxon>Arthropoda</taxon>
        <taxon>Crustacea</taxon>
        <taxon>Multicrustacea</taxon>
        <taxon>Malacostraca</taxon>
        <taxon>Eumalacostraca</taxon>
        <taxon>Eucarida</taxon>
        <taxon>Decapoda</taxon>
        <taxon>Pleocyemata</taxon>
        <taxon>Brachyura</taxon>
        <taxon>Eubrachyura</taxon>
        <taxon>Portunoidea</taxon>
        <taxon>Portunidae</taxon>
        <taxon>Portuninae</taxon>
        <taxon>Portunus</taxon>
    </lineage>
</organism>
<keyword evidence="1" id="KW-0812">Transmembrane</keyword>
<feature type="transmembrane region" description="Helical" evidence="1">
    <location>
        <begin position="180"/>
        <end position="203"/>
    </location>
</feature>
<gene>
    <name evidence="2" type="ORF">E2C01_058977</name>
</gene>
<sequence>MRAKPEHQSYSVEQPGATVSLARQDSSHSALVTRGQLCDLHVLRSKEAPSNGAGNALQHMTADSEGHSFVEEFGVMFFVSSIFGIHVIRRIGHGSYCLSVPRVCASLFIICFMTGCLVVPLVALYHIKASYDLRIFLLSLFLSGITSSFIFVVWLVDSPKMMVFFAEVDKHTSVLRRPKWLPLVMAAVCLLSLLYTVAFLFITPLPDGSIHANAMKLIFLTPAFLSSVVPSLMDIYVMTCVHVVVVQLRGLRLRLRLRNAAAWTPHFTNEIANHWLRISKLLETLNEAFSFVLHLRMLLFLVEMISLLYSLVSLRWHGRCLFYFLVMAQSNFGVVFHFLAVCVIGERLLTAVSTLSFSRSAAKLTSYMI</sequence>
<evidence type="ECO:0008006" key="4">
    <source>
        <dbReference type="Google" id="ProtNLM"/>
    </source>
</evidence>
<evidence type="ECO:0000256" key="1">
    <source>
        <dbReference type="SAM" id="Phobius"/>
    </source>
</evidence>
<protein>
    <recommendedName>
        <fullName evidence="4">Gustatory receptor</fullName>
    </recommendedName>
</protein>
<feature type="transmembrane region" description="Helical" evidence="1">
    <location>
        <begin position="288"/>
        <end position="309"/>
    </location>
</feature>
<accession>A0A5B7H5K9</accession>
<feature type="transmembrane region" description="Helical" evidence="1">
    <location>
        <begin position="133"/>
        <end position="156"/>
    </location>
</feature>
<feature type="transmembrane region" description="Helical" evidence="1">
    <location>
        <begin position="223"/>
        <end position="248"/>
    </location>
</feature>
<feature type="transmembrane region" description="Helical" evidence="1">
    <location>
        <begin position="73"/>
        <end position="91"/>
    </location>
</feature>
<evidence type="ECO:0000313" key="2">
    <source>
        <dbReference type="EMBL" id="MPC64855.1"/>
    </source>
</evidence>
<comment type="caution">
    <text evidence="2">The sequence shown here is derived from an EMBL/GenBank/DDBJ whole genome shotgun (WGS) entry which is preliminary data.</text>
</comment>
<proteinExistence type="predicted"/>
<feature type="transmembrane region" description="Helical" evidence="1">
    <location>
        <begin position="103"/>
        <end position="127"/>
    </location>
</feature>
<reference evidence="2 3" key="1">
    <citation type="submission" date="2019-05" db="EMBL/GenBank/DDBJ databases">
        <title>Another draft genome of Portunus trituberculatus and its Hox gene families provides insights of decapod evolution.</title>
        <authorList>
            <person name="Jeong J.-H."/>
            <person name="Song I."/>
            <person name="Kim S."/>
            <person name="Choi T."/>
            <person name="Kim D."/>
            <person name="Ryu S."/>
            <person name="Kim W."/>
        </authorList>
    </citation>
    <scope>NUCLEOTIDE SEQUENCE [LARGE SCALE GENOMIC DNA]</scope>
    <source>
        <tissue evidence="2">Muscle</tissue>
    </source>
</reference>
<dbReference type="EMBL" id="VSRR010022655">
    <property type="protein sequence ID" value="MPC64855.1"/>
    <property type="molecule type" value="Genomic_DNA"/>
</dbReference>
<feature type="transmembrane region" description="Helical" evidence="1">
    <location>
        <begin position="321"/>
        <end position="344"/>
    </location>
</feature>
<evidence type="ECO:0000313" key="3">
    <source>
        <dbReference type="Proteomes" id="UP000324222"/>
    </source>
</evidence>
<keyword evidence="3" id="KW-1185">Reference proteome</keyword>
<dbReference type="Proteomes" id="UP000324222">
    <property type="component" value="Unassembled WGS sequence"/>
</dbReference>
<name>A0A5B7H5K9_PORTR</name>
<keyword evidence="1" id="KW-0472">Membrane</keyword>
<dbReference type="AlphaFoldDB" id="A0A5B7H5K9"/>